<evidence type="ECO:0000313" key="7">
    <source>
        <dbReference type="EMBL" id="KIQ68861.1"/>
    </source>
</evidence>
<feature type="transmembrane region" description="Helical" evidence="6">
    <location>
        <begin position="121"/>
        <end position="143"/>
    </location>
</feature>
<dbReference type="AlphaFoldDB" id="A0A0D0PBN5"/>
<gene>
    <name evidence="7" type="ORF">Wenmar_02590</name>
</gene>
<feature type="transmembrane region" description="Helical" evidence="6">
    <location>
        <begin position="89"/>
        <end position="109"/>
    </location>
</feature>
<keyword evidence="5 6" id="KW-0472">Membrane</keyword>
<comment type="subcellular location">
    <subcellularLocation>
        <location evidence="1">Cell membrane</location>
        <topology evidence="1">Multi-pass membrane protein</topology>
    </subcellularLocation>
</comment>
<feature type="transmembrane region" description="Helical" evidence="6">
    <location>
        <begin position="34"/>
        <end position="54"/>
    </location>
</feature>
<dbReference type="RefSeq" id="WP_018301493.1">
    <property type="nucleotide sequence ID" value="NZ_KB902277.1"/>
</dbReference>
<accession>A0A0D0PBN5</accession>
<keyword evidence="8" id="KW-1185">Reference proteome</keyword>
<evidence type="ECO:0000256" key="6">
    <source>
        <dbReference type="SAM" id="Phobius"/>
    </source>
</evidence>
<reference evidence="7 8" key="1">
    <citation type="submission" date="2013-01" db="EMBL/GenBank/DDBJ databases">
        <authorList>
            <person name="Fiebig A."/>
            <person name="Goeker M."/>
            <person name="Klenk H.-P.P."/>
        </authorList>
    </citation>
    <scope>NUCLEOTIDE SEQUENCE [LARGE SCALE GENOMIC DNA]</scope>
    <source>
        <strain evidence="7 8">DSM 24838</strain>
    </source>
</reference>
<feature type="transmembrane region" description="Helical" evidence="6">
    <location>
        <begin position="61"/>
        <end position="77"/>
    </location>
</feature>
<dbReference type="Pfam" id="PF09678">
    <property type="entry name" value="Caa3_CtaG"/>
    <property type="match status" value="2"/>
</dbReference>
<dbReference type="PATRIC" id="fig|1123501.6.peg.2702"/>
<name>A0A0D0PBN5_9RHOB</name>
<sequence>MRAAALIPGLGLLALVWGGPLTAWLGWGFPAHMVRHMTLVALAAPLIVLGLPALARRGPPALLGAVAEFVLVWGWHLPRLHDATLLSPAWFAVEQASFLVAGLAVWAGALGARSPLAGAGALLLTSMHMTALGAILTLAPRILYADCAALSDQQLGGMLMLAIGTPVYLLGGLILAGRALRPEAA</sequence>
<dbReference type="eggNOG" id="COG3336">
    <property type="taxonomic scope" value="Bacteria"/>
</dbReference>
<proteinExistence type="predicted"/>
<keyword evidence="3 6" id="KW-0812">Transmembrane</keyword>
<evidence type="ECO:0000313" key="8">
    <source>
        <dbReference type="Proteomes" id="UP000035100"/>
    </source>
</evidence>
<evidence type="ECO:0000256" key="5">
    <source>
        <dbReference type="ARBA" id="ARBA00023136"/>
    </source>
</evidence>
<protein>
    <submittedName>
        <fullName evidence="7">Putative membrane protein</fullName>
    </submittedName>
</protein>
<feature type="transmembrane region" description="Helical" evidence="6">
    <location>
        <begin position="155"/>
        <end position="176"/>
    </location>
</feature>
<evidence type="ECO:0000256" key="2">
    <source>
        <dbReference type="ARBA" id="ARBA00022475"/>
    </source>
</evidence>
<dbReference type="STRING" id="1123501.Wenmar_02590"/>
<dbReference type="Proteomes" id="UP000035100">
    <property type="component" value="Unassembled WGS sequence"/>
</dbReference>
<dbReference type="GO" id="GO:0005886">
    <property type="term" value="C:plasma membrane"/>
    <property type="evidence" value="ECO:0007669"/>
    <property type="project" value="UniProtKB-SubCell"/>
</dbReference>
<evidence type="ECO:0000256" key="1">
    <source>
        <dbReference type="ARBA" id="ARBA00004651"/>
    </source>
</evidence>
<keyword evidence="4 6" id="KW-1133">Transmembrane helix</keyword>
<evidence type="ECO:0000256" key="3">
    <source>
        <dbReference type="ARBA" id="ARBA00022692"/>
    </source>
</evidence>
<keyword evidence="2" id="KW-1003">Cell membrane</keyword>
<dbReference type="InterPro" id="IPR019108">
    <property type="entry name" value="Caa3_assmbl_CtaG-rel"/>
</dbReference>
<dbReference type="EMBL" id="AONG01000012">
    <property type="protein sequence ID" value="KIQ68861.1"/>
    <property type="molecule type" value="Genomic_DNA"/>
</dbReference>
<dbReference type="OrthoDB" id="259025at2"/>
<organism evidence="7 8">
    <name type="scientific">Wenxinia marina DSM 24838</name>
    <dbReference type="NCBI Taxonomy" id="1123501"/>
    <lineage>
        <taxon>Bacteria</taxon>
        <taxon>Pseudomonadati</taxon>
        <taxon>Pseudomonadota</taxon>
        <taxon>Alphaproteobacteria</taxon>
        <taxon>Rhodobacterales</taxon>
        <taxon>Roseobacteraceae</taxon>
        <taxon>Wenxinia</taxon>
    </lineage>
</organism>
<comment type="caution">
    <text evidence="7">The sequence shown here is derived from an EMBL/GenBank/DDBJ whole genome shotgun (WGS) entry which is preliminary data.</text>
</comment>
<evidence type="ECO:0000256" key="4">
    <source>
        <dbReference type="ARBA" id="ARBA00022989"/>
    </source>
</evidence>